<gene>
    <name evidence="2" type="ORF">CYNAS_LOCUS14190</name>
</gene>
<dbReference type="Proteomes" id="UP001176961">
    <property type="component" value="Unassembled WGS sequence"/>
</dbReference>
<reference evidence="2" key="1">
    <citation type="submission" date="2023-07" db="EMBL/GenBank/DDBJ databases">
        <authorList>
            <consortium name="CYATHOMIX"/>
        </authorList>
    </citation>
    <scope>NUCLEOTIDE SEQUENCE</scope>
    <source>
        <strain evidence="2">N/A</strain>
    </source>
</reference>
<dbReference type="AlphaFoldDB" id="A0AA36H1I4"/>
<keyword evidence="1" id="KW-0812">Transmembrane</keyword>
<evidence type="ECO:0000313" key="2">
    <source>
        <dbReference type="EMBL" id="CAJ0602207.1"/>
    </source>
</evidence>
<proteinExistence type="predicted"/>
<evidence type="ECO:0000313" key="3">
    <source>
        <dbReference type="Proteomes" id="UP001176961"/>
    </source>
</evidence>
<keyword evidence="3" id="KW-1185">Reference proteome</keyword>
<name>A0AA36H1I4_CYLNA</name>
<feature type="transmembrane region" description="Helical" evidence="1">
    <location>
        <begin position="103"/>
        <end position="121"/>
    </location>
</feature>
<feature type="transmembrane region" description="Helical" evidence="1">
    <location>
        <begin position="51"/>
        <end position="67"/>
    </location>
</feature>
<keyword evidence="1" id="KW-1133">Transmembrane helix</keyword>
<dbReference type="EMBL" id="CATQJL010000305">
    <property type="protein sequence ID" value="CAJ0602207.1"/>
    <property type="molecule type" value="Genomic_DNA"/>
</dbReference>
<organism evidence="2 3">
    <name type="scientific">Cylicocyclus nassatus</name>
    <name type="common">Nematode worm</name>
    <dbReference type="NCBI Taxonomy" id="53992"/>
    <lineage>
        <taxon>Eukaryota</taxon>
        <taxon>Metazoa</taxon>
        <taxon>Ecdysozoa</taxon>
        <taxon>Nematoda</taxon>
        <taxon>Chromadorea</taxon>
        <taxon>Rhabditida</taxon>
        <taxon>Rhabditina</taxon>
        <taxon>Rhabditomorpha</taxon>
        <taxon>Strongyloidea</taxon>
        <taxon>Strongylidae</taxon>
        <taxon>Cylicocyclus</taxon>
    </lineage>
</organism>
<evidence type="ECO:0000256" key="1">
    <source>
        <dbReference type="SAM" id="Phobius"/>
    </source>
</evidence>
<protein>
    <submittedName>
        <fullName evidence="2">Uncharacterized protein</fullName>
    </submittedName>
</protein>
<comment type="caution">
    <text evidence="2">The sequence shown here is derived from an EMBL/GenBank/DDBJ whole genome shotgun (WGS) entry which is preliminary data.</text>
</comment>
<accession>A0AA36H1I4</accession>
<sequence>MKDFPSHKRTVASYGRLNVDSCHPCNAVQIVIHCECYETYYSKRTVSMRRAHIPILIIAFICTFVISDKTEHLLNAVNETHVANETKSSVNVTTTTVKPKTKGASFTTLAVAMIPLTAALLL</sequence>
<keyword evidence="1" id="KW-0472">Membrane</keyword>